<dbReference type="RefSeq" id="WP_237818509.1">
    <property type="nucleotide sequence ID" value="NZ_JAKLTQ010000002.1"/>
</dbReference>
<organism evidence="1 2">
    <name type="scientific">Arthrobacter hankyongi</name>
    <dbReference type="NCBI Taxonomy" id="2904801"/>
    <lineage>
        <taxon>Bacteria</taxon>
        <taxon>Bacillati</taxon>
        <taxon>Actinomycetota</taxon>
        <taxon>Actinomycetes</taxon>
        <taxon>Micrococcales</taxon>
        <taxon>Micrococcaceae</taxon>
        <taxon>Arthrobacter</taxon>
    </lineage>
</organism>
<dbReference type="EMBL" id="JAKLTQ010000002">
    <property type="protein sequence ID" value="MCG2621371.1"/>
    <property type="molecule type" value="Genomic_DNA"/>
</dbReference>
<reference evidence="1" key="1">
    <citation type="submission" date="2022-01" db="EMBL/GenBank/DDBJ databases">
        <authorList>
            <person name="Jo J.-H."/>
            <person name="Im W.-T."/>
        </authorList>
    </citation>
    <scope>NUCLEOTIDE SEQUENCE</scope>
    <source>
        <strain evidence="1">I2-34</strain>
    </source>
</reference>
<protein>
    <submittedName>
        <fullName evidence="1">Uncharacterized protein</fullName>
    </submittedName>
</protein>
<evidence type="ECO:0000313" key="2">
    <source>
        <dbReference type="Proteomes" id="UP001165368"/>
    </source>
</evidence>
<dbReference type="Gene3D" id="2.120.10.70">
    <property type="entry name" value="Fucose-specific lectin"/>
    <property type="match status" value="2"/>
</dbReference>
<name>A0ABS9L403_9MICC</name>
<comment type="caution">
    <text evidence="1">The sequence shown here is derived from an EMBL/GenBank/DDBJ whole genome shotgun (WGS) entry which is preliminary data.</text>
</comment>
<accession>A0ABS9L403</accession>
<proteinExistence type="predicted"/>
<gene>
    <name evidence="1" type="ORF">LVY72_05510</name>
</gene>
<evidence type="ECO:0000313" key="1">
    <source>
        <dbReference type="EMBL" id="MCG2621371.1"/>
    </source>
</evidence>
<dbReference type="Proteomes" id="UP001165368">
    <property type="component" value="Unassembled WGS sequence"/>
</dbReference>
<keyword evidence="2" id="KW-1185">Reference proteome</keyword>
<dbReference type="SUPFAM" id="SSF89372">
    <property type="entry name" value="Fucose-specific lectin"/>
    <property type="match status" value="1"/>
</dbReference>
<sequence length="371" mass="40797">MGWKFSDLTTLAGTPQATFGPAAYLFAQFTRHAIFHGFTATQGSTGHLYELYWTPGNNEWRYEDLTDDAGAPLATGQPSAYIFPNQGNQHVLYQGQQAGGGDDGRVHEIWWDEDGQHHHDLTAATGAPPANGTAEGYIFYAQNTQHAVYQGRDGHIHELWWQNGTWHHGDLSAATGAPRAGSAPGAYMFDAQGTQHVDYHGTDGRLHELWWDATGWHHNDLSAAAQAPPASDQPSGYVFRGQGTQHVDYRGTDGHIHELWWDANGWHHSSLSAVTGAPKAAPGSRPSGYAFEAQTLQPDPTQHVVYLGVDSRIHELWWNSTGWHHHDLTTAAHAPLAISSPAGFVEVDDATQHVYYNSSDHHIIELSWKAP</sequence>